<dbReference type="PANTHER" id="PTHR31673">
    <property type="entry name" value="PROTEIN COBRA"/>
    <property type="match status" value="1"/>
</dbReference>
<dbReference type="EnsemblPlants" id="TraesCS6B02G185800.1">
    <property type="protein sequence ID" value="TraesCS6B02G185800.1"/>
    <property type="gene ID" value="TraesCS6B02G185800"/>
</dbReference>
<evidence type="ECO:0000313" key="6">
    <source>
        <dbReference type="EnsemblPlants" id="TraesCS6B02G185800.1"/>
    </source>
</evidence>
<evidence type="ECO:0000313" key="7">
    <source>
        <dbReference type="Proteomes" id="UP000019116"/>
    </source>
</evidence>
<dbReference type="Proteomes" id="UP000019116">
    <property type="component" value="Chromosome 6B"/>
</dbReference>
<dbReference type="PANTHER" id="PTHR31673:SF30">
    <property type="entry name" value="COBRA-LIKE PROTEIN 6"/>
    <property type="match status" value="1"/>
</dbReference>
<evidence type="ECO:0000256" key="2">
    <source>
        <dbReference type="ARBA" id="ARBA00022729"/>
    </source>
</evidence>
<organism evidence="6">
    <name type="scientific">Triticum aestivum</name>
    <name type="common">Wheat</name>
    <dbReference type="NCBI Taxonomy" id="4565"/>
    <lineage>
        <taxon>Eukaryota</taxon>
        <taxon>Viridiplantae</taxon>
        <taxon>Streptophyta</taxon>
        <taxon>Embryophyta</taxon>
        <taxon>Tracheophyta</taxon>
        <taxon>Spermatophyta</taxon>
        <taxon>Magnoliopsida</taxon>
        <taxon>Liliopsida</taxon>
        <taxon>Poales</taxon>
        <taxon>Poaceae</taxon>
        <taxon>BOP clade</taxon>
        <taxon>Pooideae</taxon>
        <taxon>Triticodae</taxon>
        <taxon>Triticeae</taxon>
        <taxon>Triticinae</taxon>
        <taxon>Triticum</taxon>
    </lineage>
</organism>
<sequence length="415" mass="46301">MPPDPAPFRGRLRPALFTVDILNRSCLEYIKITGTTLSESAGSNPVSVSLQNYQLYRHLEDPGWRLSWFWAGDEVILDATGAEATEQGNCTRFVGAHSCEKRPVMMDLGPGTPYNLQVANCCRGGVLSSLVQNSKAATSTFRMIVGNFAPSSDGGPQMPFNFSIGVPGYTCSNATVVPPSRTQFDKQRHIQALMTWQVLCFYSQTVAAPRKSCCVSLFMFYSSVVVECPRCICGACPVTSMAPQCKGPKAEPAARCTGHMCPIQVHWHIKKSYREYWRVKMTVNNFNTLKNFSDWNFLVQHPGMQNLTEVFSFNHHPLVQYGTINDTELFWGLPNFNTMLLQDGYVQSEILLRKGQDFTFDAGWAFPRKMYFDGGECAMPPPDDYPPLPSASCDQRLSAVLRSLLAGLVLLFLLF</sequence>
<dbReference type="Gramene" id="TraesCAD_scaffold_081870_01G000100.1">
    <property type="protein sequence ID" value="TraesCAD_scaffold_081870_01G000100.1"/>
    <property type="gene ID" value="TraesCAD_scaffold_081870_01G000100"/>
</dbReference>
<dbReference type="GO" id="GO:0052324">
    <property type="term" value="P:plant-type cell wall cellulose biosynthetic process"/>
    <property type="evidence" value="ECO:0000318"/>
    <property type="project" value="GO_Central"/>
</dbReference>
<evidence type="ECO:0000259" key="5">
    <source>
        <dbReference type="Pfam" id="PF25079"/>
    </source>
</evidence>
<dbReference type="GO" id="GO:0005886">
    <property type="term" value="C:plasma membrane"/>
    <property type="evidence" value="ECO:0000318"/>
    <property type="project" value="GO_Central"/>
</dbReference>
<evidence type="ECO:0000256" key="3">
    <source>
        <dbReference type="ARBA" id="ARBA00023180"/>
    </source>
</evidence>
<keyword evidence="7" id="KW-1185">Reference proteome</keyword>
<dbReference type="Gramene" id="TraesWEE_scaffold_079339_01G000100.1">
    <property type="protein sequence ID" value="TraesWEE_scaffold_079339_01G000100.1"/>
    <property type="gene ID" value="TraesWEE_scaffold_079339_01G000100"/>
</dbReference>
<reference evidence="6" key="2">
    <citation type="submission" date="2018-10" db="UniProtKB">
        <authorList>
            <consortium name="EnsemblPlants"/>
        </authorList>
    </citation>
    <scope>IDENTIFICATION</scope>
</reference>
<dbReference type="STRING" id="4565.A0A3B6PIC4"/>
<dbReference type="OrthoDB" id="1884438at2759"/>
<evidence type="ECO:0000256" key="1">
    <source>
        <dbReference type="ARBA" id="ARBA00005507"/>
    </source>
</evidence>
<keyword evidence="3" id="KW-0325">Glycoprotein</keyword>
<dbReference type="GO" id="GO:0010215">
    <property type="term" value="P:cellulose microfibril organization"/>
    <property type="evidence" value="ECO:0007669"/>
    <property type="project" value="InterPro"/>
</dbReference>
<dbReference type="OMA" id="PERFICH"/>
<dbReference type="AlphaFoldDB" id="A0A3B6PIC4"/>
<feature type="domain" description="COBRA C-terminal" evidence="5">
    <location>
        <begin position="252"/>
        <end position="386"/>
    </location>
</feature>
<dbReference type="Pfam" id="PF04833">
    <property type="entry name" value="COBRA"/>
    <property type="match status" value="1"/>
</dbReference>
<dbReference type="Gramene" id="TraesCS6B02G185800.1">
    <property type="protein sequence ID" value="TraesCS6B02G185800.1"/>
    <property type="gene ID" value="TraesCS6B02G185800"/>
</dbReference>
<keyword evidence="2" id="KW-0732">Signal</keyword>
<protein>
    <recommendedName>
        <fullName evidence="4">COBRA-like protein</fullName>
    </recommendedName>
</protein>
<dbReference type="InterPro" id="IPR056900">
    <property type="entry name" value="COB_C"/>
</dbReference>
<accession>A0A3B6PIC4</accession>
<dbReference type="Pfam" id="PF25079">
    <property type="entry name" value="COB_C"/>
    <property type="match status" value="1"/>
</dbReference>
<dbReference type="Gramene" id="TraesCS6B03G0472700.1">
    <property type="protein sequence ID" value="TraesCS6B03G0472700.1.CDS"/>
    <property type="gene ID" value="TraesCS6B03G0472700"/>
</dbReference>
<evidence type="ECO:0000256" key="4">
    <source>
        <dbReference type="PIRNR" id="PIRNR038122"/>
    </source>
</evidence>
<proteinExistence type="inferred from homology"/>
<dbReference type="Gramene" id="TraesROB_scaffold_089772_01G000100.1">
    <property type="protein sequence ID" value="TraesROB_scaffold_089772_01G000100.1"/>
    <property type="gene ID" value="TraesROB_scaffold_089772_01G000100"/>
</dbReference>
<name>A0A3B6PIC4_WHEAT</name>
<dbReference type="PIRSF" id="PIRSF038122">
    <property type="entry name" value="COBRA"/>
    <property type="match status" value="1"/>
</dbReference>
<reference evidence="6" key="1">
    <citation type="submission" date="2018-08" db="EMBL/GenBank/DDBJ databases">
        <authorList>
            <person name="Rossello M."/>
        </authorList>
    </citation>
    <scope>NUCLEOTIDE SEQUENCE [LARGE SCALE GENOMIC DNA]</scope>
    <source>
        <strain evidence="6">cv. Chinese Spring</strain>
    </source>
</reference>
<dbReference type="InterPro" id="IPR006918">
    <property type="entry name" value="COBRA_pln"/>
</dbReference>
<dbReference type="Gramene" id="TraesCLE_scaffold_085891_01G000100.1">
    <property type="protein sequence ID" value="TraesCLE_scaffold_085891_01G000100.1"/>
    <property type="gene ID" value="TraesCLE_scaffold_085891_01G000100"/>
</dbReference>
<comment type="similarity">
    <text evidence="1 4">Belongs to the COBRA family.</text>
</comment>